<organism evidence="1 2">
    <name type="scientific">Portunus trituberculatus</name>
    <name type="common">Swimming crab</name>
    <name type="synonym">Neptunus trituberculatus</name>
    <dbReference type="NCBI Taxonomy" id="210409"/>
    <lineage>
        <taxon>Eukaryota</taxon>
        <taxon>Metazoa</taxon>
        <taxon>Ecdysozoa</taxon>
        <taxon>Arthropoda</taxon>
        <taxon>Crustacea</taxon>
        <taxon>Multicrustacea</taxon>
        <taxon>Malacostraca</taxon>
        <taxon>Eumalacostraca</taxon>
        <taxon>Eucarida</taxon>
        <taxon>Decapoda</taxon>
        <taxon>Pleocyemata</taxon>
        <taxon>Brachyura</taxon>
        <taxon>Eubrachyura</taxon>
        <taxon>Portunoidea</taxon>
        <taxon>Portunidae</taxon>
        <taxon>Portuninae</taxon>
        <taxon>Portunus</taxon>
    </lineage>
</organism>
<dbReference type="AlphaFoldDB" id="A0A5B7E2Y4"/>
<proteinExistence type="predicted"/>
<dbReference type="Proteomes" id="UP000324222">
    <property type="component" value="Unassembled WGS sequence"/>
</dbReference>
<dbReference type="EMBL" id="VSRR010001893">
    <property type="protein sequence ID" value="MPC28320.1"/>
    <property type="molecule type" value="Genomic_DNA"/>
</dbReference>
<evidence type="ECO:0000313" key="1">
    <source>
        <dbReference type="EMBL" id="MPC28320.1"/>
    </source>
</evidence>
<evidence type="ECO:0000313" key="2">
    <source>
        <dbReference type="Proteomes" id="UP000324222"/>
    </source>
</evidence>
<name>A0A5B7E2Y4_PORTR</name>
<gene>
    <name evidence="1" type="ORF">E2C01_021521</name>
</gene>
<comment type="caution">
    <text evidence="1">The sequence shown here is derived from an EMBL/GenBank/DDBJ whole genome shotgun (WGS) entry which is preliminary data.</text>
</comment>
<accession>A0A5B7E2Y4</accession>
<reference evidence="1 2" key="1">
    <citation type="submission" date="2019-05" db="EMBL/GenBank/DDBJ databases">
        <title>Another draft genome of Portunus trituberculatus and its Hox gene families provides insights of decapod evolution.</title>
        <authorList>
            <person name="Jeong J.-H."/>
            <person name="Song I."/>
            <person name="Kim S."/>
            <person name="Choi T."/>
            <person name="Kim D."/>
            <person name="Ryu S."/>
            <person name="Kim W."/>
        </authorList>
    </citation>
    <scope>NUCLEOTIDE SEQUENCE [LARGE SCALE GENOMIC DNA]</scope>
    <source>
        <tissue evidence="1">Muscle</tissue>
    </source>
</reference>
<keyword evidence="2" id="KW-1185">Reference proteome</keyword>
<protein>
    <submittedName>
        <fullName evidence="1">Uncharacterized protein</fullName>
    </submittedName>
</protein>
<sequence>MGNKSPVNPYYWVQWGFIGLLKATARSTISTQEVRVRGAQYPKNQAVERHTAVHPADELPYRTLQSFQEW</sequence>